<reference evidence="1" key="1">
    <citation type="submission" date="2023-03" db="UniProtKB">
        <authorList>
            <consortium name="EnsemblPlants"/>
        </authorList>
    </citation>
    <scope>IDENTIFICATION</scope>
</reference>
<name>A0A9I9CCW6_CUCME</name>
<organism evidence="1">
    <name type="scientific">Cucumis melo</name>
    <name type="common">Muskmelon</name>
    <dbReference type="NCBI Taxonomy" id="3656"/>
    <lineage>
        <taxon>Eukaryota</taxon>
        <taxon>Viridiplantae</taxon>
        <taxon>Streptophyta</taxon>
        <taxon>Embryophyta</taxon>
        <taxon>Tracheophyta</taxon>
        <taxon>Spermatophyta</taxon>
        <taxon>Magnoliopsida</taxon>
        <taxon>eudicotyledons</taxon>
        <taxon>Gunneridae</taxon>
        <taxon>Pentapetalae</taxon>
        <taxon>rosids</taxon>
        <taxon>fabids</taxon>
        <taxon>Cucurbitales</taxon>
        <taxon>Cucurbitaceae</taxon>
        <taxon>Benincaseae</taxon>
        <taxon>Cucumis</taxon>
    </lineage>
</organism>
<accession>A0A9I9CCW6</accession>
<protein>
    <submittedName>
        <fullName evidence="1">Uncharacterized protein</fullName>
    </submittedName>
</protein>
<dbReference type="Gramene" id="MELO3C001365.2.1">
    <property type="protein sequence ID" value="MELO3C001365.2.1"/>
    <property type="gene ID" value="MELO3C001365.2"/>
</dbReference>
<sequence>MDVSIFEPVASTMIKNIIAYKDVKCGRQFSTNLTTTIIRREGDDDDDDGCYDYAPAA</sequence>
<dbReference type="AlphaFoldDB" id="A0A9I9CCW6"/>
<proteinExistence type="predicted"/>
<evidence type="ECO:0000313" key="1">
    <source>
        <dbReference type="EnsemblPlants" id="MELO3C001365.2.1"/>
    </source>
</evidence>
<dbReference type="EnsemblPlants" id="MELO3C001365.2.1">
    <property type="protein sequence ID" value="MELO3C001365.2.1"/>
    <property type="gene ID" value="MELO3C001365.2"/>
</dbReference>